<accession>A0A5J4TZ22</accession>
<comment type="caution">
    <text evidence="1">The sequence shown here is derived from an EMBL/GenBank/DDBJ whole genome shotgun (WGS) entry which is preliminary data.</text>
</comment>
<evidence type="ECO:0000313" key="1">
    <source>
        <dbReference type="EMBL" id="KAA6363280.1"/>
    </source>
</evidence>
<evidence type="ECO:0000313" key="2">
    <source>
        <dbReference type="Proteomes" id="UP000324800"/>
    </source>
</evidence>
<dbReference type="EMBL" id="SNRW01023123">
    <property type="protein sequence ID" value="KAA6363280.1"/>
    <property type="molecule type" value="Genomic_DNA"/>
</dbReference>
<sequence length="215" mass="24695">MRRSSSTDETDTYGQAEGCCLNYSGLLVGVIQINRLEPLLYQLKQFQEQMQLRKACHGSEDSEDRNENKGKMQMEQIELEAYNMRVKIENSVAALNTQSGAAAIPLVKLTDRIIQEDEALNIQISAKHVPVIDNTVADSLFRLETSGDCMINPEILADALDQFKNQSFNRRFRQPKKQIMQKILFHNRRPVGCKARWPIISMEQRSFSKTILQFR</sequence>
<proteinExistence type="predicted"/>
<protein>
    <submittedName>
        <fullName evidence="1">Uncharacterized protein</fullName>
    </submittedName>
</protein>
<organism evidence="1 2">
    <name type="scientific">Streblomastix strix</name>
    <dbReference type="NCBI Taxonomy" id="222440"/>
    <lineage>
        <taxon>Eukaryota</taxon>
        <taxon>Metamonada</taxon>
        <taxon>Preaxostyla</taxon>
        <taxon>Oxymonadida</taxon>
        <taxon>Streblomastigidae</taxon>
        <taxon>Streblomastix</taxon>
    </lineage>
</organism>
<name>A0A5J4TZ22_9EUKA</name>
<gene>
    <name evidence="1" type="ORF">EZS28_041193</name>
</gene>
<dbReference type="AlphaFoldDB" id="A0A5J4TZ22"/>
<dbReference type="OrthoDB" id="6154003at2759"/>
<reference evidence="1 2" key="1">
    <citation type="submission" date="2019-03" db="EMBL/GenBank/DDBJ databases">
        <title>Single cell metagenomics reveals metabolic interactions within the superorganism composed of flagellate Streblomastix strix and complex community of Bacteroidetes bacteria on its surface.</title>
        <authorList>
            <person name="Treitli S.C."/>
            <person name="Kolisko M."/>
            <person name="Husnik F."/>
            <person name="Keeling P."/>
            <person name="Hampl V."/>
        </authorList>
    </citation>
    <scope>NUCLEOTIDE SEQUENCE [LARGE SCALE GENOMIC DNA]</scope>
    <source>
        <strain evidence="1">ST1C</strain>
    </source>
</reference>
<dbReference type="Proteomes" id="UP000324800">
    <property type="component" value="Unassembled WGS sequence"/>
</dbReference>